<comment type="catalytic activity">
    <reaction evidence="1 14">
        <text>Exonucleolytic cleavage in the 3'- to 5'-direction to yield nucleoside 5'-phosphates.</text>
        <dbReference type="EC" id="3.1.11.1"/>
    </reaction>
</comment>
<evidence type="ECO:0000256" key="1">
    <source>
        <dbReference type="ARBA" id="ARBA00000563"/>
    </source>
</evidence>
<evidence type="ECO:0000256" key="11">
    <source>
        <dbReference type="ARBA" id="ARBA00023125"/>
    </source>
</evidence>
<dbReference type="EC" id="3.1.11.1" evidence="3 14"/>
<keyword evidence="6" id="KW-0479">Metal-binding</keyword>
<evidence type="ECO:0000256" key="2">
    <source>
        <dbReference type="ARBA" id="ARBA00001946"/>
    </source>
</evidence>
<evidence type="ECO:0000313" key="17">
    <source>
        <dbReference type="EMBL" id="CAL1241632.1"/>
    </source>
</evidence>
<evidence type="ECO:0000256" key="9">
    <source>
        <dbReference type="ARBA" id="ARBA00022839"/>
    </source>
</evidence>
<dbReference type="Gene3D" id="3.30.1520.20">
    <property type="entry name" value="Exonuclease ExoI, domain 2"/>
    <property type="match status" value="1"/>
</dbReference>
<gene>
    <name evidence="17" type="primary">sbcB</name>
    <name evidence="17" type="ORF">MECH1_V1_2856</name>
</gene>
<dbReference type="PANTHER" id="PTHR11046:SF11">
    <property type="entry name" value="EXODEOXYRIBONUCLEASE I"/>
    <property type="match status" value="1"/>
</dbReference>
<evidence type="ECO:0000256" key="5">
    <source>
        <dbReference type="ARBA" id="ARBA00022722"/>
    </source>
</evidence>
<keyword evidence="12 14" id="KW-0234">DNA repair</keyword>
<keyword evidence="8 14" id="KW-0378">Hydrolase</keyword>
<dbReference type="SUPFAM" id="SSF53098">
    <property type="entry name" value="Ribonuclease H-like"/>
    <property type="match status" value="1"/>
</dbReference>
<proteinExistence type="predicted"/>
<dbReference type="InterPro" id="IPR034747">
    <property type="entry name" value="EXOI_SH3"/>
</dbReference>
<evidence type="ECO:0000256" key="12">
    <source>
        <dbReference type="ARBA" id="ARBA00023204"/>
    </source>
</evidence>
<dbReference type="InterPro" id="IPR012337">
    <property type="entry name" value="RNaseH-like_sf"/>
</dbReference>
<keyword evidence="11" id="KW-0238">DNA-binding</keyword>
<evidence type="ECO:0000256" key="13">
    <source>
        <dbReference type="ARBA" id="ARBA00046792"/>
    </source>
</evidence>
<evidence type="ECO:0000259" key="15">
    <source>
        <dbReference type="PROSITE" id="PS51784"/>
    </source>
</evidence>
<dbReference type="PANTHER" id="PTHR11046">
    <property type="entry name" value="OLIGORIBONUCLEASE, MITOCHONDRIAL"/>
    <property type="match status" value="1"/>
</dbReference>
<dbReference type="Pfam" id="PF08411">
    <property type="entry name" value="ExoI_SH3"/>
    <property type="match status" value="1"/>
</dbReference>
<evidence type="ECO:0000313" key="18">
    <source>
        <dbReference type="Proteomes" id="UP001497493"/>
    </source>
</evidence>
<protein>
    <recommendedName>
        <fullName evidence="4 14">Exodeoxyribonuclease I</fullName>
        <ecNumber evidence="3 14">3.1.11.1</ecNumber>
    </recommendedName>
</protein>
<dbReference type="PIRSF" id="PIRSF000977">
    <property type="entry name" value="Exodeoxyribonuclease_I"/>
    <property type="match status" value="1"/>
</dbReference>
<evidence type="ECO:0000256" key="6">
    <source>
        <dbReference type="ARBA" id="ARBA00022723"/>
    </source>
</evidence>
<dbReference type="Gene3D" id="1.20.1280.70">
    <property type="entry name" value="Exonuclease ExoI, domain 3"/>
    <property type="match status" value="1"/>
</dbReference>
<reference evidence="17 18" key="1">
    <citation type="submission" date="2024-04" db="EMBL/GenBank/DDBJ databases">
        <authorList>
            <person name="Cremers G."/>
        </authorList>
    </citation>
    <scope>NUCLEOTIDE SEQUENCE [LARGE SCALE GENOMIC DNA]</scope>
    <source>
        <strain evidence="17">MeCH1-AG</strain>
    </source>
</reference>
<evidence type="ECO:0000256" key="8">
    <source>
        <dbReference type="ARBA" id="ARBA00022801"/>
    </source>
</evidence>
<evidence type="ECO:0000256" key="14">
    <source>
        <dbReference type="PIRNR" id="PIRNR000977"/>
    </source>
</evidence>
<dbReference type="InterPro" id="IPR013620">
    <property type="entry name" value="Exonuc_1_SH3"/>
</dbReference>
<dbReference type="GO" id="GO:0008310">
    <property type="term" value="F:single-stranded DNA 3'-5' DNA exonuclease activity"/>
    <property type="evidence" value="ECO:0007669"/>
    <property type="project" value="UniProtKB-EC"/>
</dbReference>
<dbReference type="InterPro" id="IPR013520">
    <property type="entry name" value="Ribonucl_H"/>
</dbReference>
<evidence type="ECO:0000259" key="16">
    <source>
        <dbReference type="PROSITE" id="PS51785"/>
    </source>
</evidence>
<dbReference type="Proteomes" id="UP001497493">
    <property type="component" value="Chromosome"/>
</dbReference>
<dbReference type="Pfam" id="PF26016">
    <property type="entry name" value="ExoI_C"/>
    <property type="match status" value="1"/>
</dbReference>
<feature type="domain" description="ExoI SH3-like" evidence="15">
    <location>
        <begin position="197"/>
        <end position="351"/>
    </location>
</feature>
<dbReference type="Pfam" id="PF00929">
    <property type="entry name" value="RNase_T"/>
    <property type="match status" value="1"/>
</dbReference>
<comment type="subunit">
    <text evidence="13">Monomer. Interacts with ssb (via C-terminus); this interaction stimulates the exonuclease activity by recruiting the enzyme to its substrate.</text>
</comment>
<dbReference type="InterPro" id="IPR023607">
    <property type="entry name" value="Exodeoxyribonuclease_I"/>
</dbReference>
<dbReference type="PROSITE" id="PS51785">
    <property type="entry name" value="EXOI_C"/>
    <property type="match status" value="1"/>
</dbReference>
<evidence type="ECO:0000256" key="4">
    <source>
        <dbReference type="ARBA" id="ARBA00019900"/>
    </source>
</evidence>
<dbReference type="Gene3D" id="1.10.287.1240">
    <property type="match status" value="1"/>
</dbReference>
<dbReference type="NCBIfam" id="NF008746">
    <property type="entry name" value="PRK11779.1"/>
    <property type="match status" value="1"/>
</dbReference>
<accession>A0ABP1CBU0</accession>
<keyword evidence="18" id="KW-1185">Reference proteome</keyword>
<dbReference type="InterPro" id="IPR038649">
    <property type="entry name" value="EXOI_SH3_sf"/>
</dbReference>
<dbReference type="PROSITE" id="PS51784">
    <property type="entry name" value="EXOI_SH3"/>
    <property type="match status" value="1"/>
</dbReference>
<keyword evidence="9 14" id="KW-0269">Exonuclease</keyword>
<dbReference type="InterPro" id="IPR022894">
    <property type="entry name" value="Oligoribonuclease"/>
</dbReference>
<dbReference type="RefSeq" id="WP_348758135.1">
    <property type="nucleotide sequence ID" value="NZ_OZ026884.1"/>
</dbReference>
<dbReference type="InterPro" id="IPR058561">
    <property type="entry name" value="Exonuc_1_C"/>
</dbReference>
<keyword evidence="7 14" id="KW-0227">DNA damage</keyword>
<dbReference type="Gene3D" id="3.30.420.10">
    <property type="entry name" value="Ribonuclease H-like superfamily/Ribonuclease H"/>
    <property type="match status" value="1"/>
</dbReference>
<keyword evidence="10" id="KW-0460">Magnesium</keyword>
<feature type="domain" description="ExoI C-terminal" evidence="16">
    <location>
        <begin position="353"/>
        <end position="475"/>
    </location>
</feature>
<name>A0ABP1CBU0_9GAMM</name>
<dbReference type="InterPro" id="IPR036397">
    <property type="entry name" value="RNaseH_sf"/>
</dbReference>
<evidence type="ECO:0000256" key="7">
    <source>
        <dbReference type="ARBA" id="ARBA00022763"/>
    </source>
</evidence>
<evidence type="ECO:0000256" key="3">
    <source>
        <dbReference type="ARBA" id="ARBA00012108"/>
    </source>
</evidence>
<dbReference type="EMBL" id="OZ026884">
    <property type="protein sequence ID" value="CAL1241632.1"/>
    <property type="molecule type" value="Genomic_DNA"/>
</dbReference>
<organism evidence="17 18">
    <name type="scientific">Candidatus Methylocalor cossyra</name>
    <dbReference type="NCBI Taxonomy" id="3108543"/>
    <lineage>
        <taxon>Bacteria</taxon>
        <taxon>Pseudomonadati</taxon>
        <taxon>Pseudomonadota</taxon>
        <taxon>Gammaproteobacteria</taxon>
        <taxon>Methylococcales</taxon>
        <taxon>Methylococcaceae</taxon>
        <taxon>Candidatus Methylocalor</taxon>
    </lineage>
</organism>
<dbReference type="SMART" id="SM00479">
    <property type="entry name" value="EXOIII"/>
    <property type="match status" value="1"/>
</dbReference>
<keyword evidence="5 14" id="KW-0540">Nuclease</keyword>
<comment type="cofactor">
    <cofactor evidence="2">
        <name>Mg(2+)</name>
        <dbReference type="ChEBI" id="CHEBI:18420"/>
    </cofactor>
</comment>
<dbReference type="CDD" id="cd06138">
    <property type="entry name" value="ExoI_N"/>
    <property type="match status" value="1"/>
</dbReference>
<sequence length="484" mass="54788">MSVGSFYWYDYETFGADPRRDRPAQFAGLRTDTDLNPIGVPLVLYCRPPPDYLPAPEACLLTGITPQKALREGVPEAEFIAAIHAEFSVPGTCVVGYNNLRFDDEITRHCLYRNLLDPYAREWRNGNSRWDLIDLARLARALRPEGIQWPVDETGRPSLRLELLTAANGIAHTDAHDALSDVQATIALARLFRARQPRLYQFLLDHRGKQQAAQLLGLGTWQPVLHASEKISTDRHCLAVVVALAPHPRNPNGVVTYDLAYDPTPLLTLDAATLRERLFTPVADLPEGVERLHLKTVHLNRCPALAPLKVLRPQDIDRLGLDLPRCYAHLERLRQAPEVAAKIGEILDRPAAGASDPDLMLYDGGFFSDRDRAEMLRLRRLAPTELSRAEPNFEDPRLEELWFRYRARNYPESLSAEEAARWERQRIQRLTAPDPGSRGRDEYVSALKQWQAVPHLSPREQAIIDDLWAYLAMLLPTDSQPPAR</sequence>
<evidence type="ECO:0000256" key="10">
    <source>
        <dbReference type="ARBA" id="ARBA00022842"/>
    </source>
</evidence>